<evidence type="ECO:0000256" key="1">
    <source>
        <dbReference type="ARBA" id="ARBA00004123"/>
    </source>
</evidence>
<dbReference type="SUPFAM" id="SSF48371">
    <property type="entry name" value="ARM repeat"/>
    <property type="match status" value="2"/>
</dbReference>
<dbReference type="Proteomes" id="UP001146351">
    <property type="component" value="Unassembled WGS sequence"/>
</dbReference>
<dbReference type="InterPro" id="IPR038739">
    <property type="entry name" value="ARMC8/Vid28"/>
</dbReference>
<protein>
    <recommendedName>
        <fullName evidence="9">Armadillo repeat-containing protein 8</fullName>
    </recommendedName>
</protein>
<evidence type="ECO:0000256" key="5">
    <source>
        <dbReference type="ARBA" id="ARBA00023242"/>
    </source>
</evidence>
<dbReference type="InterPro" id="IPR011989">
    <property type="entry name" value="ARM-like"/>
</dbReference>
<dbReference type="GO" id="GO:0005634">
    <property type="term" value="C:nucleus"/>
    <property type="evidence" value="ECO:0007669"/>
    <property type="project" value="UniProtKB-SubCell"/>
</dbReference>
<feature type="region of interest" description="Disordered" evidence="6">
    <location>
        <begin position="504"/>
        <end position="528"/>
    </location>
</feature>
<evidence type="ECO:0000313" key="8">
    <source>
        <dbReference type="Proteomes" id="UP001146351"/>
    </source>
</evidence>
<keyword evidence="4" id="KW-0677">Repeat</keyword>
<evidence type="ECO:0000313" key="7">
    <source>
        <dbReference type="EMBL" id="KAJ5171786.1"/>
    </source>
</evidence>
<dbReference type="PANTHER" id="PTHR15651:SF7">
    <property type="entry name" value="ARMADILLO REPEAT-CONTAINING PROTEIN 8"/>
    <property type="match status" value="1"/>
</dbReference>
<keyword evidence="3" id="KW-0963">Cytoplasm</keyword>
<keyword evidence="8" id="KW-1185">Reference proteome</keyword>
<organism evidence="7 8">
    <name type="scientific">Penicillium capsulatum</name>
    <dbReference type="NCBI Taxonomy" id="69766"/>
    <lineage>
        <taxon>Eukaryota</taxon>
        <taxon>Fungi</taxon>
        <taxon>Dikarya</taxon>
        <taxon>Ascomycota</taxon>
        <taxon>Pezizomycotina</taxon>
        <taxon>Eurotiomycetes</taxon>
        <taxon>Eurotiomycetidae</taxon>
        <taxon>Eurotiales</taxon>
        <taxon>Aspergillaceae</taxon>
        <taxon>Penicillium</taxon>
    </lineage>
</organism>
<comment type="subcellular location">
    <subcellularLocation>
        <location evidence="2">Cytoplasm</location>
    </subcellularLocation>
    <subcellularLocation>
        <location evidence="1">Nucleus</location>
    </subcellularLocation>
</comment>
<dbReference type="GO" id="GO:0034657">
    <property type="term" value="C:GID complex"/>
    <property type="evidence" value="ECO:0007669"/>
    <property type="project" value="TreeGrafter"/>
</dbReference>
<dbReference type="AlphaFoldDB" id="A0A9W9I7S4"/>
<dbReference type="InterPro" id="IPR000225">
    <property type="entry name" value="Armadillo"/>
</dbReference>
<evidence type="ECO:0000256" key="3">
    <source>
        <dbReference type="ARBA" id="ARBA00022490"/>
    </source>
</evidence>
<evidence type="ECO:0008006" key="9">
    <source>
        <dbReference type="Google" id="ProtNLM"/>
    </source>
</evidence>
<dbReference type="GO" id="GO:0005737">
    <property type="term" value="C:cytoplasm"/>
    <property type="evidence" value="ECO:0007669"/>
    <property type="project" value="UniProtKB-SubCell"/>
</dbReference>
<proteinExistence type="predicted"/>
<dbReference type="Gene3D" id="1.25.10.10">
    <property type="entry name" value="Leucine-rich Repeat Variant"/>
    <property type="match status" value="4"/>
</dbReference>
<gene>
    <name evidence="7" type="ORF">N7492_004379</name>
</gene>
<dbReference type="FunFam" id="1.25.10.10:FF:000609">
    <property type="entry name" value="Armadillo repeat protein"/>
    <property type="match status" value="1"/>
</dbReference>
<evidence type="ECO:0000256" key="6">
    <source>
        <dbReference type="SAM" id="MobiDB-lite"/>
    </source>
</evidence>
<comment type="caution">
    <text evidence="7">The sequence shown here is derived from an EMBL/GenBank/DDBJ whole genome shotgun (WGS) entry which is preliminary data.</text>
</comment>
<name>A0A9W9I7S4_9EURO</name>
<evidence type="ECO:0000256" key="2">
    <source>
        <dbReference type="ARBA" id="ARBA00004496"/>
    </source>
</evidence>
<dbReference type="OrthoDB" id="5559898at2759"/>
<accession>A0A9W9I7S4</accession>
<dbReference type="Pfam" id="PF00514">
    <property type="entry name" value="Arm"/>
    <property type="match status" value="1"/>
</dbReference>
<feature type="region of interest" description="Disordered" evidence="6">
    <location>
        <begin position="344"/>
        <end position="375"/>
    </location>
</feature>
<dbReference type="EMBL" id="JAPQKO010000003">
    <property type="protein sequence ID" value="KAJ5171786.1"/>
    <property type="molecule type" value="Genomic_DNA"/>
</dbReference>
<reference evidence="7" key="2">
    <citation type="journal article" date="2023" name="IMA Fungus">
        <title>Comparative genomic study of the Penicillium genus elucidates a diverse pangenome and 15 lateral gene transfer events.</title>
        <authorList>
            <person name="Petersen C."/>
            <person name="Sorensen T."/>
            <person name="Nielsen M.R."/>
            <person name="Sondergaard T.E."/>
            <person name="Sorensen J.L."/>
            <person name="Fitzpatrick D.A."/>
            <person name="Frisvad J.C."/>
            <person name="Nielsen K.L."/>
        </authorList>
    </citation>
    <scope>NUCLEOTIDE SEQUENCE</scope>
    <source>
        <strain evidence="7">IBT 21917</strain>
    </source>
</reference>
<dbReference type="GO" id="GO:0043161">
    <property type="term" value="P:proteasome-mediated ubiquitin-dependent protein catabolic process"/>
    <property type="evidence" value="ECO:0007669"/>
    <property type="project" value="TreeGrafter"/>
</dbReference>
<evidence type="ECO:0000256" key="4">
    <source>
        <dbReference type="ARBA" id="ARBA00022737"/>
    </source>
</evidence>
<sequence>MTRAAAPPILLQLQSPESISSQLAALRTLKNELIGHDQRKEAYVVGGIIPVLVQVLTAHQPGKAGLSGSTLGHARAYHPSEEADVCLQAILIVGSLAQAGGPTFLAPIFASGILAILLPILSSPDCPQPFIFPILRLLNTIADRLPLQSQDQWRQNSRLAELVFAPEVVSALRRIIAQDYSGIRSQSCIESASALIGKICTEEVHKTALSECGVLDALAVKVASFVVAQGFVLPGSENHLQDPGALGDLPSPAPASARLAPILRAVTVIIEQSKWRAEHFLSSPGIVTVFPRQVPGFAPTDIKKGPWGSTYLSGSAVPRHADANPIDGLLPSVPLAHIKSSPSSANFPPLGNSGPQRRHSHSFPTPFSLPETPSSDDEENFIVPWLLCILRSESGMVRIMAARLVTVLFRLGVAKKHRVPILSHLVVPILIRMLDKNFKLLNEPSDSDDELITPIQRVKEEAPTVLASLVMDDQELQRHAVDGNALKRLSQLLKETYNPVSESLRPMWYPEGDSPARDPESVSSECRLGPPGYSPTLCHVMRYREGILKALAALVPFKDEYRKLICDNGVVPYIIDSLRPRPSDAPVDAASMPKNTAADGNPTPTLLAACGAARMLTRSVSVLRTSLVDAGVAQPLFVLLQHPNLEVQIAATSAICNLAMDCSPMKDSITSADIISIICEHARSPSNKLRIESLWALKHMVYNTPNDVKIKIIENLGPSWIRQVISQDPVSALTRRRLEEEPEQSIGIAMGRANSAGEQVDILNPMEDSTAPSEDFKMTDTMPPSKMSLDMFLPDARRRRRLLLHGNLEQSTQSRQDDIAVQEQTFDLLRNIICGNGASEMIDYLFKSIGQNELLDALADNLRPRTIQLPHRREPTSRSLHVPSEILITVSAVIIHIAAGLPRHRQLLVSHGDLLRSLTNYFNHPHREVRVSCVWVVINLIYEEDQTDREGCRERAARLKALGISDRLASLEDDSDLDIKERTKTARHLLNSFAPP</sequence>
<dbReference type="SMART" id="SM00185">
    <property type="entry name" value="ARM"/>
    <property type="match status" value="4"/>
</dbReference>
<dbReference type="PANTHER" id="PTHR15651">
    <property type="entry name" value="ARMADILLO REPEAT-CONTAINING PROTEIN 8"/>
    <property type="match status" value="1"/>
</dbReference>
<reference evidence="7" key="1">
    <citation type="submission" date="2022-11" db="EMBL/GenBank/DDBJ databases">
        <authorList>
            <person name="Petersen C."/>
        </authorList>
    </citation>
    <scope>NUCLEOTIDE SEQUENCE</scope>
    <source>
        <strain evidence="7">IBT 21917</strain>
    </source>
</reference>
<dbReference type="InterPro" id="IPR016024">
    <property type="entry name" value="ARM-type_fold"/>
</dbReference>
<keyword evidence="5" id="KW-0539">Nucleus</keyword>